<dbReference type="EMBL" id="BCMS01000001">
    <property type="protein sequence ID" value="GAQ22817.1"/>
    <property type="molecule type" value="Genomic_DNA"/>
</dbReference>
<evidence type="ECO:0000313" key="2">
    <source>
        <dbReference type="Proteomes" id="UP000056209"/>
    </source>
</evidence>
<protein>
    <submittedName>
        <fullName evidence="1">Uncharacterized protein</fullName>
    </submittedName>
</protein>
<reference evidence="2" key="1">
    <citation type="submission" date="2015-11" db="EMBL/GenBank/DDBJ databases">
        <title>Draft Genome Sequence of the Radioresistant Bacterium Deinococcus grandis, Isolated from Freshwater Fish in Japan.</title>
        <authorList>
            <person name="Satoh K."/>
            <person name="Onodera T."/>
            <person name="Omoso K."/>
            <person name="Takeda-Yano K."/>
            <person name="Katayama T."/>
            <person name="Oono Y."/>
            <person name="Narumi I."/>
        </authorList>
    </citation>
    <scope>NUCLEOTIDE SEQUENCE [LARGE SCALE GENOMIC DNA]</scope>
    <source>
        <strain evidence="2">ATCC 43672</strain>
    </source>
</reference>
<keyword evidence="2" id="KW-1185">Reference proteome</keyword>
<name>A0A117DP42_9DEIO</name>
<gene>
    <name evidence="1" type="ORF">DEIGR_102844</name>
</gene>
<organism evidence="1 2">
    <name type="scientific">Deinococcus grandis</name>
    <dbReference type="NCBI Taxonomy" id="57498"/>
    <lineage>
        <taxon>Bacteria</taxon>
        <taxon>Thermotogati</taxon>
        <taxon>Deinococcota</taxon>
        <taxon>Deinococci</taxon>
        <taxon>Deinococcales</taxon>
        <taxon>Deinococcaceae</taxon>
        <taxon>Deinococcus</taxon>
    </lineage>
</organism>
<proteinExistence type="predicted"/>
<sequence length="137" mass="15797">MIDPVATFPEIFIDTARQYFNRGIIYSISAPEQGKGIIDFRNNPEYLGTGDKVNKVMAIESARLFREIKELNDLSLTIPSAGKTYRLQVTRKQMDSHYGTKLADLSMETWRNFFLERYDTKQARAEFVAKHVKVSEP</sequence>
<accession>A0A117DP42</accession>
<comment type="caution">
    <text evidence="1">The sequence shown here is derived from an EMBL/GenBank/DDBJ whole genome shotgun (WGS) entry which is preliminary data.</text>
</comment>
<evidence type="ECO:0000313" key="1">
    <source>
        <dbReference type="EMBL" id="GAQ22817.1"/>
    </source>
</evidence>
<dbReference type="AlphaFoldDB" id="A0A117DP42"/>
<dbReference type="Proteomes" id="UP000056209">
    <property type="component" value="Unassembled WGS sequence"/>
</dbReference>